<accession>A0ABW2XBU1</accession>
<reference evidence="2" key="1">
    <citation type="journal article" date="2019" name="Int. J. Syst. Evol. Microbiol.">
        <title>The Global Catalogue of Microorganisms (GCM) 10K type strain sequencing project: providing services to taxonomists for standard genome sequencing and annotation.</title>
        <authorList>
            <consortium name="The Broad Institute Genomics Platform"/>
            <consortium name="The Broad Institute Genome Sequencing Center for Infectious Disease"/>
            <person name="Wu L."/>
            <person name="Ma J."/>
        </authorList>
    </citation>
    <scope>NUCLEOTIDE SEQUENCE [LARGE SCALE GENOMIC DNA]</scope>
    <source>
        <strain evidence="2">JCM 12607</strain>
    </source>
</reference>
<dbReference type="InterPro" id="IPR058739">
    <property type="entry name" value="NicX"/>
</dbReference>
<organism evidence="1 2">
    <name type="scientific">Streptomyces sanglieri</name>
    <dbReference type="NCBI Taxonomy" id="193460"/>
    <lineage>
        <taxon>Bacteria</taxon>
        <taxon>Bacillati</taxon>
        <taxon>Actinomycetota</taxon>
        <taxon>Actinomycetes</taxon>
        <taxon>Kitasatosporales</taxon>
        <taxon>Streptomycetaceae</taxon>
        <taxon>Streptomyces</taxon>
    </lineage>
</organism>
<comment type="caution">
    <text evidence="1">The sequence shown here is derived from an EMBL/GenBank/DDBJ whole genome shotgun (WGS) entry which is preliminary data.</text>
</comment>
<gene>
    <name evidence="1" type="ORF">ACFQ2K_48545</name>
</gene>
<protein>
    <submittedName>
        <fullName evidence="1">Uncharacterized protein</fullName>
    </submittedName>
</protein>
<name>A0ABW2XBU1_9ACTN</name>
<sequence>MTVTAPFSYLDTPTAAPLSITELMPGVYNLLEYAAVAAGKQVLILAEHSTDPVVIQAIAAAAAYRNADVHVLSTAPFSAGGWDRATPSPLLPAAHGAADVVISLTWWGEVHTPHLFFDEIAKRRARFVSLHQTATAAALSTGARFPLDLYFALEARATAQLAAADEVRVTTALNTDVTFRNFTTAGHHAP</sequence>
<keyword evidence="2" id="KW-1185">Reference proteome</keyword>
<dbReference type="Pfam" id="PF26233">
    <property type="entry name" value="NicX"/>
    <property type="match status" value="1"/>
</dbReference>
<dbReference type="EMBL" id="JBHTGL010000008">
    <property type="protein sequence ID" value="MFD0629299.1"/>
    <property type="molecule type" value="Genomic_DNA"/>
</dbReference>
<evidence type="ECO:0000313" key="2">
    <source>
        <dbReference type="Proteomes" id="UP001596915"/>
    </source>
</evidence>
<evidence type="ECO:0000313" key="1">
    <source>
        <dbReference type="EMBL" id="MFD0629299.1"/>
    </source>
</evidence>
<dbReference type="Proteomes" id="UP001596915">
    <property type="component" value="Unassembled WGS sequence"/>
</dbReference>
<proteinExistence type="predicted"/>